<evidence type="ECO:0000313" key="1">
    <source>
        <dbReference type="EMBL" id="CDW17665.1"/>
    </source>
</evidence>
<name>A0A0K2SVW9_LEPSM</name>
<reference evidence="1" key="1">
    <citation type="submission" date="2014-05" db="EMBL/GenBank/DDBJ databases">
        <authorList>
            <person name="Chronopoulou M."/>
        </authorList>
    </citation>
    <scope>NUCLEOTIDE SEQUENCE</scope>
    <source>
        <tissue evidence="1">Whole organism</tissue>
    </source>
</reference>
<organism evidence="1">
    <name type="scientific">Lepeophtheirus salmonis</name>
    <name type="common">Salmon louse</name>
    <name type="synonym">Caligus salmonis</name>
    <dbReference type="NCBI Taxonomy" id="72036"/>
    <lineage>
        <taxon>Eukaryota</taxon>
        <taxon>Metazoa</taxon>
        <taxon>Ecdysozoa</taxon>
        <taxon>Arthropoda</taxon>
        <taxon>Crustacea</taxon>
        <taxon>Multicrustacea</taxon>
        <taxon>Hexanauplia</taxon>
        <taxon>Copepoda</taxon>
        <taxon>Siphonostomatoida</taxon>
        <taxon>Caligidae</taxon>
        <taxon>Lepeophtheirus</taxon>
    </lineage>
</organism>
<sequence length="21" mass="2380">MLYMYMYEGETAQGVISGHAQ</sequence>
<proteinExistence type="predicted"/>
<dbReference type="AlphaFoldDB" id="A0A0K2SVW9"/>
<accession>A0A0K2SVW9</accession>
<protein>
    <submittedName>
        <fullName evidence="1">Uncharacterized protein</fullName>
    </submittedName>
</protein>
<dbReference type="EMBL" id="HACA01000304">
    <property type="protein sequence ID" value="CDW17665.1"/>
    <property type="molecule type" value="Transcribed_RNA"/>
</dbReference>